<reference evidence="1" key="1">
    <citation type="submission" date="2020-06" db="EMBL/GenBank/DDBJ databases">
        <title>WGS assembly of Ceratodon purpureus strain R40.</title>
        <authorList>
            <person name="Carey S.B."/>
            <person name="Jenkins J."/>
            <person name="Shu S."/>
            <person name="Lovell J.T."/>
            <person name="Sreedasyam A."/>
            <person name="Maumus F."/>
            <person name="Tiley G.P."/>
            <person name="Fernandez-Pozo N."/>
            <person name="Barry K."/>
            <person name="Chen C."/>
            <person name="Wang M."/>
            <person name="Lipzen A."/>
            <person name="Daum C."/>
            <person name="Saski C.A."/>
            <person name="Payton A.C."/>
            <person name="Mcbreen J.C."/>
            <person name="Conrad R.E."/>
            <person name="Kollar L.M."/>
            <person name="Olsson S."/>
            <person name="Huttunen S."/>
            <person name="Landis J.B."/>
            <person name="Wickett N.J."/>
            <person name="Johnson M.G."/>
            <person name="Rensing S.A."/>
            <person name="Grimwood J."/>
            <person name="Schmutz J."/>
            <person name="Mcdaniel S.F."/>
        </authorList>
    </citation>
    <scope>NUCLEOTIDE SEQUENCE</scope>
    <source>
        <strain evidence="1">R40</strain>
    </source>
</reference>
<evidence type="ECO:0000313" key="1">
    <source>
        <dbReference type="EMBL" id="KAG0588817.1"/>
    </source>
</evidence>
<keyword evidence="2" id="KW-1185">Reference proteome</keyword>
<dbReference type="AlphaFoldDB" id="A0A8T0J001"/>
<dbReference type="EMBL" id="CM026422">
    <property type="protein sequence ID" value="KAG0588817.1"/>
    <property type="molecule type" value="Genomic_DNA"/>
</dbReference>
<gene>
    <name evidence="1" type="ORF">KC19_2G271400</name>
</gene>
<dbReference type="Proteomes" id="UP000822688">
    <property type="component" value="Chromosome 2"/>
</dbReference>
<name>A0A8T0J001_CERPU</name>
<organism evidence="1 2">
    <name type="scientific">Ceratodon purpureus</name>
    <name type="common">Fire moss</name>
    <name type="synonym">Dicranum purpureum</name>
    <dbReference type="NCBI Taxonomy" id="3225"/>
    <lineage>
        <taxon>Eukaryota</taxon>
        <taxon>Viridiplantae</taxon>
        <taxon>Streptophyta</taxon>
        <taxon>Embryophyta</taxon>
        <taxon>Bryophyta</taxon>
        <taxon>Bryophytina</taxon>
        <taxon>Bryopsida</taxon>
        <taxon>Dicranidae</taxon>
        <taxon>Pseudoditrichales</taxon>
        <taxon>Ditrichaceae</taxon>
        <taxon>Ceratodon</taxon>
    </lineage>
</organism>
<sequence length="95" mass="10374">MNCKAIEHGQLSVVSTSSGNSNSGILAQVVNDCGDDSVDGGKDNGGNDWRDDLLVEKMVEMMHYTSSIGFLESQWFLERFCEAFECEVEGCSSLL</sequence>
<evidence type="ECO:0000313" key="2">
    <source>
        <dbReference type="Proteomes" id="UP000822688"/>
    </source>
</evidence>
<protein>
    <submittedName>
        <fullName evidence="1">Uncharacterized protein</fullName>
    </submittedName>
</protein>
<proteinExistence type="predicted"/>
<comment type="caution">
    <text evidence="1">The sequence shown here is derived from an EMBL/GenBank/DDBJ whole genome shotgun (WGS) entry which is preliminary data.</text>
</comment>
<accession>A0A8T0J001</accession>